<keyword evidence="5 12" id="KW-0378">Hydrolase</keyword>
<proteinExistence type="inferred from homology"/>
<organism evidence="14 15">
    <name type="scientific">Pichia membranifaciens NRRL Y-2026</name>
    <dbReference type="NCBI Taxonomy" id="763406"/>
    <lineage>
        <taxon>Eukaryota</taxon>
        <taxon>Fungi</taxon>
        <taxon>Dikarya</taxon>
        <taxon>Ascomycota</taxon>
        <taxon>Saccharomycotina</taxon>
        <taxon>Pichiomycetes</taxon>
        <taxon>Pichiales</taxon>
        <taxon>Pichiaceae</taxon>
        <taxon>Pichia</taxon>
    </lineage>
</organism>
<evidence type="ECO:0000256" key="12">
    <source>
        <dbReference type="RuleBase" id="RU367080"/>
    </source>
</evidence>
<reference evidence="14 15" key="1">
    <citation type="journal article" date="2016" name="Proc. Natl. Acad. Sci. U.S.A.">
        <title>Comparative genomics of biotechnologically important yeasts.</title>
        <authorList>
            <person name="Riley R."/>
            <person name="Haridas S."/>
            <person name="Wolfe K.H."/>
            <person name="Lopes M.R."/>
            <person name="Hittinger C.T."/>
            <person name="Goeker M."/>
            <person name="Salamov A.A."/>
            <person name="Wisecaver J.H."/>
            <person name="Long T.M."/>
            <person name="Calvey C.H."/>
            <person name="Aerts A.L."/>
            <person name="Barry K.W."/>
            <person name="Choi C."/>
            <person name="Clum A."/>
            <person name="Coughlan A.Y."/>
            <person name="Deshpande S."/>
            <person name="Douglass A.P."/>
            <person name="Hanson S.J."/>
            <person name="Klenk H.-P."/>
            <person name="LaButti K.M."/>
            <person name="Lapidus A."/>
            <person name="Lindquist E.A."/>
            <person name="Lipzen A.M."/>
            <person name="Meier-Kolthoff J.P."/>
            <person name="Ohm R.A."/>
            <person name="Otillar R.P."/>
            <person name="Pangilinan J.L."/>
            <person name="Peng Y."/>
            <person name="Rokas A."/>
            <person name="Rosa C.A."/>
            <person name="Scheuner C."/>
            <person name="Sibirny A.A."/>
            <person name="Slot J.C."/>
            <person name="Stielow J.B."/>
            <person name="Sun H."/>
            <person name="Kurtzman C.P."/>
            <person name="Blackwell M."/>
            <person name="Grigoriev I.V."/>
            <person name="Jeffries T.W."/>
        </authorList>
    </citation>
    <scope>NUCLEOTIDE SEQUENCE [LARGE SCALE GENOMIC DNA]</scope>
    <source>
        <strain evidence="14 15">NRRL Y-2026</strain>
    </source>
</reference>
<dbReference type="GO" id="GO:0005737">
    <property type="term" value="C:cytoplasm"/>
    <property type="evidence" value="ECO:0007669"/>
    <property type="project" value="TreeGrafter"/>
</dbReference>
<dbReference type="GeneID" id="30180710"/>
<accession>A0A1E3NNY1</accession>
<dbReference type="GO" id="GO:0043175">
    <property type="term" value="F:RNA polymerase core enzyme binding"/>
    <property type="evidence" value="ECO:0007669"/>
    <property type="project" value="UniProtKB-UniRule"/>
</dbReference>
<gene>
    <name evidence="14" type="ORF">PICMEDRAFT_71838</name>
</gene>
<dbReference type="PANTHER" id="PTHR14732:SF0">
    <property type="entry name" value="RNA POLYMERASE II SUBUNIT B1 CTD PHOSPHATASE RPAP2-RELATED"/>
    <property type="match status" value="1"/>
</dbReference>
<evidence type="ECO:0000256" key="2">
    <source>
        <dbReference type="ARBA" id="ARBA00005676"/>
    </source>
</evidence>
<evidence type="ECO:0000259" key="13">
    <source>
        <dbReference type="PROSITE" id="PS51479"/>
    </source>
</evidence>
<dbReference type="STRING" id="763406.A0A1E3NNY1"/>
<dbReference type="GO" id="GO:0008420">
    <property type="term" value="F:RNA polymerase II CTD heptapeptide repeat phosphatase activity"/>
    <property type="evidence" value="ECO:0007669"/>
    <property type="project" value="UniProtKB-UniRule"/>
</dbReference>
<name>A0A1E3NNY1_9ASCO</name>
<dbReference type="PANTHER" id="PTHR14732">
    <property type="entry name" value="RNA POLYMERASE II SUBUNIT B1 CTD PHOSPHATASE RPAP2-RELATED"/>
    <property type="match status" value="1"/>
</dbReference>
<dbReference type="InterPro" id="IPR038534">
    <property type="entry name" value="Rtr1/RPAP2_sf"/>
</dbReference>
<keyword evidence="8 12" id="KW-0539">Nucleus</keyword>
<evidence type="ECO:0000256" key="4">
    <source>
        <dbReference type="ARBA" id="ARBA00022771"/>
    </source>
</evidence>
<evidence type="ECO:0000256" key="11">
    <source>
        <dbReference type="PROSITE-ProRule" id="PRU00812"/>
    </source>
</evidence>
<evidence type="ECO:0000256" key="5">
    <source>
        <dbReference type="ARBA" id="ARBA00022801"/>
    </source>
</evidence>
<dbReference type="AlphaFoldDB" id="A0A1E3NNY1"/>
<evidence type="ECO:0000256" key="6">
    <source>
        <dbReference type="ARBA" id="ARBA00022833"/>
    </source>
</evidence>
<dbReference type="EMBL" id="KV454002">
    <property type="protein sequence ID" value="ODQ47806.1"/>
    <property type="molecule type" value="Genomic_DNA"/>
</dbReference>
<dbReference type="GO" id="GO:0005634">
    <property type="term" value="C:nucleus"/>
    <property type="evidence" value="ECO:0007669"/>
    <property type="project" value="UniProtKB-SubCell"/>
</dbReference>
<evidence type="ECO:0000313" key="14">
    <source>
        <dbReference type="EMBL" id="ODQ47806.1"/>
    </source>
</evidence>
<dbReference type="Gene3D" id="1.25.40.820">
    <property type="match status" value="1"/>
</dbReference>
<dbReference type="PROSITE" id="PS51479">
    <property type="entry name" value="ZF_RTR1"/>
    <property type="match status" value="1"/>
</dbReference>
<protein>
    <recommendedName>
        <fullName evidence="12">RNA polymerase II subunit B1 CTD phosphatase RPAP2 homolog</fullName>
        <ecNumber evidence="12">3.1.3.16</ecNumber>
    </recommendedName>
</protein>
<evidence type="ECO:0000256" key="9">
    <source>
        <dbReference type="ARBA" id="ARBA00047761"/>
    </source>
</evidence>
<keyword evidence="7 12" id="KW-0904">Protein phosphatase</keyword>
<dbReference type="OrthoDB" id="2590500at2759"/>
<evidence type="ECO:0000256" key="7">
    <source>
        <dbReference type="ARBA" id="ARBA00022912"/>
    </source>
</evidence>
<evidence type="ECO:0000256" key="3">
    <source>
        <dbReference type="ARBA" id="ARBA00022723"/>
    </source>
</evidence>
<dbReference type="InterPro" id="IPR007308">
    <property type="entry name" value="Rtr1/RPAP2_dom"/>
</dbReference>
<evidence type="ECO:0000256" key="10">
    <source>
        <dbReference type="ARBA" id="ARBA00048336"/>
    </source>
</evidence>
<sequence length="229" mass="26836">MDGITIEDTRTDANTITVEKFHDLLLPVLHKPILTPKEANQLTFHLTELLMINNCEPKVLRILSRYLSKKSYEEIVEERVIEHFCGYPLCKHNDPKKIKDMQVNSLVKSLKMPRYYKSRYCCKNHYLCSEFYKNQLSFEALFMRVNLNQPWFAEDTVENGVVLLDQYINMKEKGIEVDDLDNVIDMLRRMNVEDSGSDTKAQELIEKFEGFKVIEHTGTQKSNDIYGNE</sequence>
<evidence type="ECO:0000313" key="15">
    <source>
        <dbReference type="Proteomes" id="UP000094455"/>
    </source>
</evidence>
<dbReference type="EC" id="3.1.3.16" evidence="12"/>
<evidence type="ECO:0000256" key="1">
    <source>
        <dbReference type="ARBA" id="ARBA00004123"/>
    </source>
</evidence>
<dbReference type="InterPro" id="IPR039693">
    <property type="entry name" value="Rtr1/RPAP2"/>
</dbReference>
<comment type="similarity">
    <text evidence="2 11 12">Belongs to the RPAP2 family.</text>
</comment>
<comment type="catalytic activity">
    <reaction evidence="9 12">
        <text>O-phospho-L-seryl-[protein] + H2O = L-seryl-[protein] + phosphate</text>
        <dbReference type="Rhea" id="RHEA:20629"/>
        <dbReference type="Rhea" id="RHEA-COMP:9863"/>
        <dbReference type="Rhea" id="RHEA-COMP:11604"/>
        <dbReference type="ChEBI" id="CHEBI:15377"/>
        <dbReference type="ChEBI" id="CHEBI:29999"/>
        <dbReference type="ChEBI" id="CHEBI:43474"/>
        <dbReference type="ChEBI" id="CHEBI:83421"/>
        <dbReference type="EC" id="3.1.3.16"/>
    </reaction>
</comment>
<dbReference type="RefSeq" id="XP_019018919.1">
    <property type="nucleotide sequence ID" value="XM_019164023.1"/>
</dbReference>
<comment type="catalytic activity">
    <reaction evidence="10 12">
        <text>O-phospho-L-threonyl-[protein] + H2O = L-threonyl-[protein] + phosphate</text>
        <dbReference type="Rhea" id="RHEA:47004"/>
        <dbReference type="Rhea" id="RHEA-COMP:11060"/>
        <dbReference type="Rhea" id="RHEA-COMP:11605"/>
        <dbReference type="ChEBI" id="CHEBI:15377"/>
        <dbReference type="ChEBI" id="CHEBI:30013"/>
        <dbReference type="ChEBI" id="CHEBI:43474"/>
        <dbReference type="ChEBI" id="CHEBI:61977"/>
        <dbReference type="EC" id="3.1.3.16"/>
    </reaction>
</comment>
<comment type="function">
    <text evidence="12">Putative RNA polymerase II subunit B1 C-terminal domain (CTD) phosphatase involved in RNA polymerase II transcription regulation.</text>
</comment>
<keyword evidence="6 12" id="KW-0862">Zinc</keyword>
<dbReference type="GO" id="GO:0008270">
    <property type="term" value="F:zinc ion binding"/>
    <property type="evidence" value="ECO:0007669"/>
    <property type="project" value="UniProtKB-KW"/>
</dbReference>
<feature type="domain" description="RTR1-type" evidence="13">
    <location>
        <begin position="62"/>
        <end position="145"/>
    </location>
</feature>
<comment type="subcellular location">
    <subcellularLocation>
        <location evidence="1 12">Nucleus</location>
    </subcellularLocation>
</comment>
<keyword evidence="4 12" id="KW-0863">Zinc-finger</keyword>
<keyword evidence="3 12" id="KW-0479">Metal-binding</keyword>
<dbReference type="Proteomes" id="UP000094455">
    <property type="component" value="Unassembled WGS sequence"/>
</dbReference>
<evidence type="ECO:0000256" key="8">
    <source>
        <dbReference type="ARBA" id="ARBA00023242"/>
    </source>
</evidence>
<dbReference type="Pfam" id="PF04181">
    <property type="entry name" value="RPAP2_Rtr1"/>
    <property type="match status" value="1"/>
</dbReference>
<keyword evidence="15" id="KW-1185">Reference proteome</keyword>